<organism evidence="15 16">
    <name type="scientific">Amphibacillus marinus</name>
    <dbReference type="NCBI Taxonomy" id="872970"/>
    <lineage>
        <taxon>Bacteria</taxon>
        <taxon>Bacillati</taxon>
        <taxon>Bacillota</taxon>
        <taxon>Bacilli</taxon>
        <taxon>Bacillales</taxon>
        <taxon>Bacillaceae</taxon>
        <taxon>Amphibacillus</taxon>
    </lineage>
</organism>
<evidence type="ECO:0000256" key="3">
    <source>
        <dbReference type="ARBA" id="ARBA00012438"/>
    </source>
</evidence>
<dbReference type="EC" id="2.7.13.3" evidence="3"/>
<dbReference type="InterPro" id="IPR005467">
    <property type="entry name" value="His_kinase_dom"/>
</dbReference>
<dbReference type="SMART" id="SM00388">
    <property type="entry name" value="HisKA"/>
    <property type="match status" value="1"/>
</dbReference>
<proteinExistence type="predicted"/>
<dbReference type="Pfam" id="PF02518">
    <property type="entry name" value="HATPase_c"/>
    <property type="match status" value="1"/>
</dbReference>
<keyword evidence="4" id="KW-1003">Cell membrane</keyword>
<dbReference type="OrthoDB" id="9792991at2"/>
<keyword evidence="10" id="KW-0067">ATP-binding</keyword>
<evidence type="ECO:0000256" key="13">
    <source>
        <dbReference type="ARBA" id="ARBA00023136"/>
    </source>
</evidence>
<dbReference type="PROSITE" id="PS50109">
    <property type="entry name" value="HIS_KIN"/>
    <property type="match status" value="1"/>
</dbReference>
<dbReference type="PRINTS" id="PR00344">
    <property type="entry name" value="BCTRLSENSOR"/>
</dbReference>
<evidence type="ECO:0000313" key="15">
    <source>
        <dbReference type="EMBL" id="SEO86922.1"/>
    </source>
</evidence>
<sequence>MLIAVIILSIICFLQMSYILYYRSQIREIGQQLTFISKHDSLKLLQTQLKPTEIYQLTEFCNQLLRQQREQKQELAVKSEEISTTIVNLSHDIRTPLTSLDGYLQLADRANDLKESHHYLKLARSRMKQTITLVDELLLYTKLQNQDYILAVEQLDMVNCLKRSALRFIDAFTEKGSEPSISLPDQAIFVSGNTLALERVYDNIIQNYLIHGNGDLEIYFEEKNDSLTLSFVNAVKESERINLEKIFTRFYKGDSSRQHYSSGLGLSIVKTLVEKMGGQVNAALEHDRFCLVLVFTKAGEEVEKWLQNSANRPF</sequence>
<evidence type="ECO:0000256" key="6">
    <source>
        <dbReference type="ARBA" id="ARBA00022679"/>
    </source>
</evidence>
<dbReference type="InterPro" id="IPR003594">
    <property type="entry name" value="HATPase_dom"/>
</dbReference>
<accession>A0A1H8T7L3</accession>
<keyword evidence="11" id="KW-1133">Transmembrane helix</keyword>
<dbReference type="Pfam" id="PF00512">
    <property type="entry name" value="HisKA"/>
    <property type="match status" value="1"/>
</dbReference>
<evidence type="ECO:0000256" key="4">
    <source>
        <dbReference type="ARBA" id="ARBA00022475"/>
    </source>
</evidence>
<name>A0A1H8T7L3_9BACI</name>
<evidence type="ECO:0000259" key="14">
    <source>
        <dbReference type="PROSITE" id="PS50109"/>
    </source>
</evidence>
<dbReference type="InterPro" id="IPR036097">
    <property type="entry name" value="HisK_dim/P_sf"/>
</dbReference>
<evidence type="ECO:0000313" key="16">
    <source>
        <dbReference type="Proteomes" id="UP000199300"/>
    </source>
</evidence>
<keyword evidence="13" id="KW-0472">Membrane</keyword>
<dbReference type="EMBL" id="FODJ01000015">
    <property type="protein sequence ID" value="SEO86922.1"/>
    <property type="molecule type" value="Genomic_DNA"/>
</dbReference>
<dbReference type="AlphaFoldDB" id="A0A1H8T7L3"/>
<dbReference type="CDD" id="cd00082">
    <property type="entry name" value="HisKA"/>
    <property type="match status" value="1"/>
</dbReference>
<evidence type="ECO:0000256" key="1">
    <source>
        <dbReference type="ARBA" id="ARBA00000085"/>
    </source>
</evidence>
<keyword evidence="5" id="KW-0597">Phosphoprotein</keyword>
<dbReference type="GO" id="GO:0005524">
    <property type="term" value="F:ATP binding"/>
    <property type="evidence" value="ECO:0007669"/>
    <property type="project" value="UniProtKB-KW"/>
</dbReference>
<feature type="domain" description="Histidine kinase" evidence="14">
    <location>
        <begin position="88"/>
        <end position="281"/>
    </location>
</feature>
<keyword evidence="7" id="KW-0812">Transmembrane</keyword>
<keyword evidence="6" id="KW-0808">Transferase</keyword>
<reference evidence="15 16" key="1">
    <citation type="submission" date="2016-10" db="EMBL/GenBank/DDBJ databases">
        <authorList>
            <person name="de Groot N.N."/>
        </authorList>
    </citation>
    <scope>NUCLEOTIDE SEQUENCE [LARGE SCALE GENOMIC DNA]</scope>
    <source>
        <strain evidence="15 16">CGMCC 1.10434</strain>
    </source>
</reference>
<evidence type="ECO:0000256" key="8">
    <source>
        <dbReference type="ARBA" id="ARBA00022741"/>
    </source>
</evidence>
<dbReference type="GO" id="GO:0005886">
    <property type="term" value="C:plasma membrane"/>
    <property type="evidence" value="ECO:0007669"/>
    <property type="project" value="UniProtKB-SubCell"/>
</dbReference>
<evidence type="ECO:0000256" key="9">
    <source>
        <dbReference type="ARBA" id="ARBA00022777"/>
    </source>
</evidence>
<dbReference type="RefSeq" id="WP_091500073.1">
    <property type="nucleotide sequence ID" value="NZ_FODJ01000015.1"/>
</dbReference>
<dbReference type="InterPro" id="IPR004358">
    <property type="entry name" value="Sig_transdc_His_kin-like_C"/>
</dbReference>
<gene>
    <name evidence="15" type="ORF">SAMN04488134_11511</name>
</gene>
<dbReference type="GO" id="GO:0000155">
    <property type="term" value="F:phosphorelay sensor kinase activity"/>
    <property type="evidence" value="ECO:0007669"/>
    <property type="project" value="InterPro"/>
</dbReference>
<dbReference type="Gene3D" id="1.10.287.130">
    <property type="match status" value="1"/>
</dbReference>
<dbReference type="STRING" id="872970.SAMN04488134_11511"/>
<dbReference type="SUPFAM" id="SSF47384">
    <property type="entry name" value="Homodimeric domain of signal transducing histidine kinase"/>
    <property type="match status" value="1"/>
</dbReference>
<dbReference type="Gene3D" id="3.30.565.10">
    <property type="entry name" value="Histidine kinase-like ATPase, C-terminal domain"/>
    <property type="match status" value="1"/>
</dbReference>
<keyword evidence="12" id="KW-0902">Two-component regulatory system</keyword>
<keyword evidence="16" id="KW-1185">Reference proteome</keyword>
<dbReference type="SMART" id="SM00387">
    <property type="entry name" value="HATPase_c"/>
    <property type="match status" value="1"/>
</dbReference>
<evidence type="ECO:0000256" key="7">
    <source>
        <dbReference type="ARBA" id="ARBA00022692"/>
    </source>
</evidence>
<dbReference type="PANTHER" id="PTHR45528:SF1">
    <property type="entry name" value="SENSOR HISTIDINE KINASE CPXA"/>
    <property type="match status" value="1"/>
</dbReference>
<dbReference type="SUPFAM" id="SSF55874">
    <property type="entry name" value="ATPase domain of HSP90 chaperone/DNA topoisomerase II/histidine kinase"/>
    <property type="match status" value="1"/>
</dbReference>
<comment type="catalytic activity">
    <reaction evidence="1">
        <text>ATP + protein L-histidine = ADP + protein N-phospho-L-histidine.</text>
        <dbReference type="EC" id="2.7.13.3"/>
    </reaction>
</comment>
<protein>
    <recommendedName>
        <fullName evidence="3">histidine kinase</fullName>
        <ecNumber evidence="3">2.7.13.3</ecNumber>
    </recommendedName>
</protein>
<dbReference type="InterPro" id="IPR036890">
    <property type="entry name" value="HATPase_C_sf"/>
</dbReference>
<dbReference type="Proteomes" id="UP000199300">
    <property type="component" value="Unassembled WGS sequence"/>
</dbReference>
<keyword evidence="9 15" id="KW-0418">Kinase</keyword>
<evidence type="ECO:0000256" key="5">
    <source>
        <dbReference type="ARBA" id="ARBA00022553"/>
    </source>
</evidence>
<dbReference type="InterPro" id="IPR003661">
    <property type="entry name" value="HisK_dim/P_dom"/>
</dbReference>
<dbReference type="PANTHER" id="PTHR45528">
    <property type="entry name" value="SENSOR HISTIDINE KINASE CPXA"/>
    <property type="match status" value="1"/>
</dbReference>
<evidence type="ECO:0000256" key="11">
    <source>
        <dbReference type="ARBA" id="ARBA00022989"/>
    </source>
</evidence>
<dbReference type="InterPro" id="IPR050398">
    <property type="entry name" value="HssS/ArlS-like"/>
</dbReference>
<evidence type="ECO:0000256" key="12">
    <source>
        <dbReference type="ARBA" id="ARBA00023012"/>
    </source>
</evidence>
<keyword evidence="8" id="KW-0547">Nucleotide-binding</keyword>
<comment type="subcellular location">
    <subcellularLocation>
        <location evidence="2">Cell membrane</location>
        <topology evidence="2">Multi-pass membrane protein</topology>
    </subcellularLocation>
</comment>
<evidence type="ECO:0000256" key="2">
    <source>
        <dbReference type="ARBA" id="ARBA00004651"/>
    </source>
</evidence>
<evidence type="ECO:0000256" key="10">
    <source>
        <dbReference type="ARBA" id="ARBA00022840"/>
    </source>
</evidence>